<evidence type="ECO:0000313" key="9">
    <source>
        <dbReference type="Proteomes" id="UP000284841"/>
    </source>
</evidence>
<dbReference type="PROSITE" id="PS00676">
    <property type="entry name" value="SIGMA54_INTERACT_2"/>
    <property type="match status" value="1"/>
</dbReference>
<evidence type="ECO:0000313" key="8">
    <source>
        <dbReference type="EMBL" id="RHJ89332.1"/>
    </source>
</evidence>
<dbReference type="Gene3D" id="3.40.50.300">
    <property type="entry name" value="P-loop containing nucleotide triphosphate hydrolases"/>
    <property type="match status" value="1"/>
</dbReference>
<dbReference type="Pfam" id="PF02954">
    <property type="entry name" value="HTH_8"/>
    <property type="match status" value="1"/>
</dbReference>
<dbReference type="GO" id="GO:0043565">
    <property type="term" value="F:sequence-specific DNA binding"/>
    <property type="evidence" value="ECO:0007669"/>
    <property type="project" value="InterPro"/>
</dbReference>
<dbReference type="Proteomes" id="UP000284841">
    <property type="component" value="Unassembled WGS sequence"/>
</dbReference>
<keyword evidence="5" id="KW-0804">Transcription</keyword>
<dbReference type="PANTHER" id="PTHR32071:SF57">
    <property type="entry name" value="C4-DICARBOXYLATE TRANSPORT TRANSCRIPTIONAL REGULATORY PROTEIN DCTD"/>
    <property type="match status" value="1"/>
</dbReference>
<dbReference type="CDD" id="cd00130">
    <property type="entry name" value="PAS"/>
    <property type="match status" value="1"/>
</dbReference>
<dbReference type="Pfam" id="PF00158">
    <property type="entry name" value="Sigma54_activat"/>
    <property type="match status" value="1"/>
</dbReference>
<dbReference type="SUPFAM" id="SSF55785">
    <property type="entry name" value="PYP-like sensor domain (PAS domain)"/>
    <property type="match status" value="1"/>
</dbReference>
<keyword evidence="9" id="KW-1185">Reference proteome</keyword>
<keyword evidence="3" id="KW-0805">Transcription regulation</keyword>
<dbReference type="InterPro" id="IPR025943">
    <property type="entry name" value="Sigma_54_int_dom_ATP-bd_2"/>
</dbReference>
<dbReference type="InterPro" id="IPR025662">
    <property type="entry name" value="Sigma_54_int_dom_ATP-bd_1"/>
</dbReference>
<reference evidence="8 9" key="1">
    <citation type="submission" date="2018-08" db="EMBL/GenBank/DDBJ databases">
        <title>A genome reference for cultivated species of the human gut microbiota.</title>
        <authorList>
            <person name="Zou Y."/>
            <person name="Xue W."/>
            <person name="Luo G."/>
        </authorList>
    </citation>
    <scope>NUCLEOTIDE SEQUENCE [LARGE SCALE GENOMIC DNA]</scope>
    <source>
        <strain evidence="8 9">AM07-24</strain>
    </source>
</reference>
<dbReference type="Gene3D" id="1.10.8.60">
    <property type="match status" value="1"/>
</dbReference>
<dbReference type="Pfam" id="PF08448">
    <property type="entry name" value="PAS_4"/>
    <property type="match status" value="1"/>
</dbReference>
<evidence type="ECO:0000259" key="7">
    <source>
        <dbReference type="PROSITE" id="PS50112"/>
    </source>
</evidence>
<dbReference type="InterPro" id="IPR013656">
    <property type="entry name" value="PAS_4"/>
</dbReference>
<dbReference type="NCBIfam" id="TIGR00229">
    <property type="entry name" value="sensory_box"/>
    <property type="match status" value="1"/>
</dbReference>
<dbReference type="GO" id="GO:0006355">
    <property type="term" value="P:regulation of DNA-templated transcription"/>
    <property type="evidence" value="ECO:0007669"/>
    <property type="project" value="InterPro"/>
</dbReference>
<evidence type="ECO:0000259" key="6">
    <source>
        <dbReference type="PROSITE" id="PS50045"/>
    </source>
</evidence>
<gene>
    <name evidence="8" type="ORF">DW099_01785</name>
</gene>
<dbReference type="InterPro" id="IPR025944">
    <property type="entry name" value="Sigma_54_int_dom_CS"/>
</dbReference>
<feature type="domain" description="PAS" evidence="7">
    <location>
        <begin position="3"/>
        <end position="48"/>
    </location>
</feature>
<dbReference type="PROSITE" id="PS00675">
    <property type="entry name" value="SIGMA54_INTERACT_1"/>
    <property type="match status" value="1"/>
</dbReference>
<accession>A0A415E6C8</accession>
<dbReference type="EMBL" id="QRMS01000001">
    <property type="protein sequence ID" value="RHJ89332.1"/>
    <property type="molecule type" value="Genomic_DNA"/>
</dbReference>
<evidence type="ECO:0000256" key="5">
    <source>
        <dbReference type="ARBA" id="ARBA00023163"/>
    </source>
</evidence>
<dbReference type="AlphaFoldDB" id="A0A415E6C8"/>
<dbReference type="GO" id="GO:0005524">
    <property type="term" value="F:ATP binding"/>
    <property type="evidence" value="ECO:0007669"/>
    <property type="project" value="UniProtKB-KW"/>
</dbReference>
<dbReference type="InterPro" id="IPR058031">
    <property type="entry name" value="AAA_lid_NorR"/>
</dbReference>
<dbReference type="SUPFAM" id="SSF52540">
    <property type="entry name" value="P-loop containing nucleoside triphosphate hydrolases"/>
    <property type="match status" value="1"/>
</dbReference>
<dbReference type="InterPro" id="IPR002078">
    <property type="entry name" value="Sigma_54_int"/>
</dbReference>
<dbReference type="PROSITE" id="PS50112">
    <property type="entry name" value="PAS"/>
    <property type="match status" value="1"/>
</dbReference>
<dbReference type="PANTHER" id="PTHR32071">
    <property type="entry name" value="TRANSCRIPTIONAL REGULATORY PROTEIN"/>
    <property type="match status" value="1"/>
</dbReference>
<keyword evidence="1" id="KW-0547">Nucleotide-binding</keyword>
<dbReference type="InterPro" id="IPR035965">
    <property type="entry name" value="PAS-like_dom_sf"/>
</dbReference>
<proteinExistence type="predicted"/>
<dbReference type="InterPro" id="IPR009057">
    <property type="entry name" value="Homeodomain-like_sf"/>
</dbReference>
<dbReference type="SMART" id="SM00091">
    <property type="entry name" value="PAS"/>
    <property type="match status" value="1"/>
</dbReference>
<name>A0A415E6C8_9FIRM</name>
<evidence type="ECO:0000256" key="3">
    <source>
        <dbReference type="ARBA" id="ARBA00023015"/>
    </source>
</evidence>
<dbReference type="Gene3D" id="1.10.10.60">
    <property type="entry name" value="Homeodomain-like"/>
    <property type="match status" value="1"/>
</dbReference>
<dbReference type="FunFam" id="3.40.50.300:FF:000006">
    <property type="entry name" value="DNA-binding transcriptional regulator NtrC"/>
    <property type="match status" value="1"/>
</dbReference>
<sequence>MNRLQLLEKAIENSFDGVFIVDNKGKVLYVNKAYEKLAQRGRECFVGRYMDQLIDEGLMKLYISKEVIESGKSITRAENLLSGTEVIVTSTPVFDEEEKVIAAVTNVRDISEIIRLQEENICYRESLRYNTVEDKVVAVSPVTKELLRTAKKIAQKHSTVLITGETGTGKEVFADYIFSNSQRNEKPFVRINCGAISPTLIESELFGYVKGAFTGASEKGKKGAFEIADGGTIFLDEIGELPLDMQVKFLRVLQEGELTRIGAERSQTVDVRVIAATNRNLKQMVKEKTFREDLYYRISVLTLELAPLRERKEDIPDLTRLFINQLNEKYGGQKEATPHFLEGLMERPWPGNIRELSNFVEQQYVINDSGVLHSFATLRKRTAAAPAAKNADQTDAAELPSLYAAVEELEKDLVLKAMKRGKTTHEAAKLLGISQPTFSRKYNKYKE</sequence>
<dbReference type="SMART" id="SM00382">
    <property type="entry name" value="AAA"/>
    <property type="match status" value="1"/>
</dbReference>
<comment type="caution">
    <text evidence="8">The sequence shown here is derived from an EMBL/GenBank/DDBJ whole genome shotgun (WGS) entry which is preliminary data.</text>
</comment>
<dbReference type="PROSITE" id="PS50045">
    <property type="entry name" value="SIGMA54_INTERACT_4"/>
    <property type="match status" value="1"/>
</dbReference>
<evidence type="ECO:0000256" key="4">
    <source>
        <dbReference type="ARBA" id="ARBA00023125"/>
    </source>
</evidence>
<dbReference type="SUPFAM" id="SSF46689">
    <property type="entry name" value="Homeodomain-like"/>
    <property type="match status" value="1"/>
</dbReference>
<evidence type="ECO:0000256" key="2">
    <source>
        <dbReference type="ARBA" id="ARBA00022840"/>
    </source>
</evidence>
<feature type="domain" description="Sigma-54 factor interaction" evidence="6">
    <location>
        <begin position="136"/>
        <end position="365"/>
    </location>
</feature>
<dbReference type="Gene3D" id="3.30.450.20">
    <property type="entry name" value="PAS domain"/>
    <property type="match status" value="1"/>
</dbReference>
<dbReference type="CDD" id="cd00009">
    <property type="entry name" value="AAA"/>
    <property type="match status" value="1"/>
</dbReference>
<dbReference type="OrthoDB" id="9803970at2"/>
<dbReference type="InterPro" id="IPR000014">
    <property type="entry name" value="PAS"/>
</dbReference>
<evidence type="ECO:0000256" key="1">
    <source>
        <dbReference type="ARBA" id="ARBA00022741"/>
    </source>
</evidence>
<keyword evidence="4" id="KW-0238">DNA-binding</keyword>
<keyword evidence="2" id="KW-0067">ATP-binding</keyword>
<dbReference type="InterPro" id="IPR027417">
    <property type="entry name" value="P-loop_NTPase"/>
</dbReference>
<dbReference type="Pfam" id="PF25601">
    <property type="entry name" value="AAA_lid_14"/>
    <property type="match status" value="1"/>
</dbReference>
<dbReference type="RefSeq" id="WP_118333428.1">
    <property type="nucleotide sequence ID" value="NZ_AP025567.1"/>
</dbReference>
<organism evidence="8 9">
    <name type="scientific">Emergencia timonensis</name>
    <dbReference type="NCBI Taxonomy" id="1776384"/>
    <lineage>
        <taxon>Bacteria</taxon>
        <taxon>Bacillati</taxon>
        <taxon>Bacillota</taxon>
        <taxon>Clostridia</taxon>
        <taxon>Peptostreptococcales</taxon>
        <taxon>Anaerovoracaceae</taxon>
        <taxon>Emergencia</taxon>
    </lineage>
</organism>
<dbReference type="PROSITE" id="PS00688">
    <property type="entry name" value="SIGMA54_INTERACT_3"/>
    <property type="match status" value="1"/>
</dbReference>
<dbReference type="InterPro" id="IPR002197">
    <property type="entry name" value="HTH_Fis"/>
</dbReference>
<protein>
    <submittedName>
        <fullName evidence="8">PAS domain S-box protein</fullName>
    </submittedName>
</protein>
<dbReference type="STRING" id="1776384.GCA_900086585_02636"/>
<dbReference type="InterPro" id="IPR003593">
    <property type="entry name" value="AAA+_ATPase"/>
</dbReference>